<accession>A0ABT1PNA5</accession>
<gene>
    <name evidence="2" type="ORF">NGB36_00645</name>
</gene>
<evidence type="ECO:0000256" key="1">
    <source>
        <dbReference type="SAM" id="MobiDB-lite"/>
    </source>
</evidence>
<organism evidence="2 3">
    <name type="scientific">Streptomyces humicola</name>
    <dbReference type="NCBI Taxonomy" id="2953240"/>
    <lineage>
        <taxon>Bacteria</taxon>
        <taxon>Bacillati</taxon>
        <taxon>Actinomycetota</taxon>
        <taxon>Actinomycetes</taxon>
        <taxon>Kitasatosporales</taxon>
        <taxon>Streptomycetaceae</taxon>
        <taxon>Streptomyces</taxon>
    </lineage>
</organism>
<evidence type="ECO:0000313" key="3">
    <source>
        <dbReference type="Proteomes" id="UP001057702"/>
    </source>
</evidence>
<dbReference type="Gene3D" id="2.60.40.10">
    <property type="entry name" value="Immunoglobulins"/>
    <property type="match status" value="1"/>
</dbReference>
<proteinExistence type="predicted"/>
<dbReference type="EMBL" id="JANFNG010000001">
    <property type="protein sequence ID" value="MCQ4079159.1"/>
    <property type="molecule type" value="Genomic_DNA"/>
</dbReference>
<feature type="compositionally biased region" description="Polar residues" evidence="1">
    <location>
        <begin position="79"/>
        <end position="99"/>
    </location>
</feature>
<dbReference type="Pfam" id="PF05345">
    <property type="entry name" value="He_PIG"/>
    <property type="match status" value="1"/>
</dbReference>
<protein>
    <submittedName>
        <fullName evidence="2">Ig domain-containing protein</fullName>
    </submittedName>
</protein>
<evidence type="ECO:0000313" key="2">
    <source>
        <dbReference type="EMBL" id="MCQ4079159.1"/>
    </source>
</evidence>
<keyword evidence="3" id="KW-1185">Reference proteome</keyword>
<dbReference type="InterPro" id="IPR013783">
    <property type="entry name" value="Ig-like_fold"/>
</dbReference>
<dbReference type="Proteomes" id="UP001057702">
    <property type="component" value="Unassembled WGS sequence"/>
</dbReference>
<dbReference type="RefSeq" id="WP_255918011.1">
    <property type="nucleotide sequence ID" value="NZ_JANFNG010000001.1"/>
</dbReference>
<sequence length="144" mass="14492">MGNAADLQGRQPTPPRQRPSPSATGLPPGLAIDAGTGQISGTATIAGTYADTDTDTDTTGATGSVTSTWTINPSGGGNCTSTGQKLGNPSFESGNTVRSASPGAIGQYGCQGQPAHSGTWDAWVFARDRRTSSVVPAHEANTSK</sequence>
<comment type="caution">
    <text evidence="2">The sequence shown here is derived from an EMBL/GenBank/DDBJ whole genome shotgun (WGS) entry which is preliminary data.</text>
</comment>
<reference evidence="2" key="1">
    <citation type="submission" date="2022-06" db="EMBL/GenBank/DDBJ databases">
        <title>Draft genome sequence of Streptomyces sp. RB6PN25 isolated from peat swamp forest in Thailand.</title>
        <authorList>
            <person name="Duangmal K."/>
            <person name="Klaysubun C."/>
        </authorList>
    </citation>
    <scope>NUCLEOTIDE SEQUENCE</scope>
    <source>
        <strain evidence="2">RB6PN25</strain>
    </source>
</reference>
<name>A0ABT1PNA5_9ACTN</name>
<feature type="region of interest" description="Disordered" evidence="1">
    <location>
        <begin position="1"/>
        <end position="113"/>
    </location>
</feature>
<feature type="compositionally biased region" description="Low complexity" evidence="1">
    <location>
        <begin position="41"/>
        <end position="70"/>
    </location>
</feature>